<dbReference type="GO" id="GO:0015413">
    <property type="term" value="F:ABC-type nickel transporter activity"/>
    <property type="evidence" value="ECO:0007669"/>
    <property type="project" value="UniProtKB-EC"/>
</dbReference>
<evidence type="ECO:0000256" key="4">
    <source>
        <dbReference type="ARBA" id="ARBA00022741"/>
    </source>
</evidence>
<dbReference type="SUPFAM" id="SSF52540">
    <property type="entry name" value="P-loop containing nucleoside triphosphate hydrolases"/>
    <property type="match status" value="1"/>
</dbReference>
<dbReference type="RefSeq" id="WP_048173881.1">
    <property type="nucleotide sequence ID" value="NZ_CP009506.1"/>
</dbReference>
<dbReference type="CDD" id="cd03257">
    <property type="entry name" value="ABC_NikE_OppD_transporters"/>
    <property type="match status" value="1"/>
</dbReference>
<reference evidence="14 15" key="1">
    <citation type="submission" date="2014-07" db="EMBL/GenBank/DDBJ databases">
        <title>Methanogenic archaea and the global carbon cycle.</title>
        <authorList>
            <person name="Henriksen J.R."/>
            <person name="Luke J."/>
            <person name="Reinhart S."/>
            <person name="Benedict M.N."/>
            <person name="Youngblut N.D."/>
            <person name="Metcalf M.E."/>
            <person name="Whitaker R.J."/>
            <person name="Metcalf W.W."/>
        </authorList>
    </citation>
    <scope>NUCLEOTIDE SEQUENCE [LARGE SCALE GENOMIC DNA]</scope>
    <source>
        <strain evidence="14 15">T4/M</strain>
    </source>
</reference>
<keyword evidence="8" id="KW-0472">Membrane</keyword>
<keyword evidence="15" id="KW-1185">Reference proteome</keyword>
<dbReference type="PATRIC" id="fig|1434120.4.peg.4442"/>
<feature type="domain" description="ABC transporter" evidence="13">
    <location>
        <begin position="22"/>
        <end position="267"/>
    </location>
</feature>
<dbReference type="InterPro" id="IPR050388">
    <property type="entry name" value="ABC_Ni/Peptide_Import"/>
</dbReference>
<accession>A0A0E3P8F4</accession>
<dbReference type="FunFam" id="3.40.50.300:FF:000016">
    <property type="entry name" value="Oligopeptide ABC transporter ATP-binding component"/>
    <property type="match status" value="1"/>
</dbReference>
<dbReference type="GO" id="GO:0005886">
    <property type="term" value="C:plasma membrane"/>
    <property type="evidence" value="ECO:0007669"/>
    <property type="project" value="UniProtKB-SubCell"/>
</dbReference>
<dbReference type="HOGENOM" id="CLU_000604_1_23_2"/>
<gene>
    <name evidence="14" type="ORF">MSSIT_3435</name>
</gene>
<dbReference type="PROSITE" id="PS50893">
    <property type="entry name" value="ABC_TRANSPORTER_2"/>
    <property type="match status" value="1"/>
</dbReference>
<evidence type="ECO:0000256" key="11">
    <source>
        <dbReference type="ARBA" id="ARBA00044143"/>
    </source>
</evidence>
<keyword evidence="5" id="KW-0067">ATP-binding</keyword>
<evidence type="ECO:0000313" key="15">
    <source>
        <dbReference type="Proteomes" id="UP000033111"/>
    </source>
</evidence>
<comment type="subunit">
    <text evidence="9">The complex is composed of two ATP-binding proteins (NikD and NikE), two transmembrane proteins (NikB and NikC) and a solute-binding protein (NikA).</text>
</comment>
<dbReference type="GO" id="GO:0016887">
    <property type="term" value="F:ATP hydrolysis activity"/>
    <property type="evidence" value="ECO:0007669"/>
    <property type="project" value="InterPro"/>
</dbReference>
<evidence type="ECO:0000256" key="1">
    <source>
        <dbReference type="ARBA" id="ARBA00004202"/>
    </source>
</evidence>
<dbReference type="EMBL" id="CP009506">
    <property type="protein sequence ID" value="AKB30154.1"/>
    <property type="molecule type" value="Genomic_DNA"/>
</dbReference>
<name>A0A0E3P8F4_9EURY</name>
<dbReference type="Pfam" id="PF00005">
    <property type="entry name" value="ABC_tran"/>
    <property type="match status" value="1"/>
</dbReference>
<keyword evidence="3" id="KW-1003">Cell membrane</keyword>
<dbReference type="AlphaFoldDB" id="A0A0E3P8F4"/>
<evidence type="ECO:0000256" key="8">
    <source>
        <dbReference type="ARBA" id="ARBA00023136"/>
    </source>
</evidence>
<organism evidence="14 15">
    <name type="scientific">Methanosarcina siciliae T4/M</name>
    <dbReference type="NCBI Taxonomy" id="1434120"/>
    <lineage>
        <taxon>Archaea</taxon>
        <taxon>Methanobacteriati</taxon>
        <taxon>Methanobacteriota</taxon>
        <taxon>Stenosarchaea group</taxon>
        <taxon>Methanomicrobia</taxon>
        <taxon>Methanosarcinales</taxon>
        <taxon>Methanosarcinaceae</taxon>
        <taxon>Methanosarcina</taxon>
    </lineage>
</organism>
<keyword evidence="2" id="KW-0813">Transport</keyword>
<dbReference type="GO" id="GO:0015833">
    <property type="term" value="P:peptide transport"/>
    <property type="evidence" value="ECO:0007669"/>
    <property type="project" value="InterPro"/>
</dbReference>
<keyword evidence="7" id="KW-0406">Ion transport</keyword>
<keyword evidence="4" id="KW-0547">Nucleotide-binding</keyword>
<dbReference type="SMART" id="SM00382">
    <property type="entry name" value="AAA"/>
    <property type="match status" value="1"/>
</dbReference>
<evidence type="ECO:0000256" key="9">
    <source>
        <dbReference type="ARBA" id="ARBA00038669"/>
    </source>
</evidence>
<evidence type="ECO:0000256" key="2">
    <source>
        <dbReference type="ARBA" id="ARBA00022448"/>
    </source>
</evidence>
<proteinExistence type="predicted"/>
<evidence type="ECO:0000256" key="5">
    <source>
        <dbReference type="ARBA" id="ARBA00022840"/>
    </source>
</evidence>
<evidence type="ECO:0000256" key="7">
    <source>
        <dbReference type="ARBA" id="ARBA00023065"/>
    </source>
</evidence>
<evidence type="ECO:0000256" key="10">
    <source>
        <dbReference type="ARBA" id="ARBA00039098"/>
    </source>
</evidence>
<dbReference type="EC" id="7.2.2.11" evidence="10"/>
<evidence type="ECO:0000256" key="3">
    <source>
        <dbReference type="ARBA" id="ARBA00022475"/>
    </source>
</evidence>
<dbReference type="Proteomes" id="UP000033111">
    <property type="component" value="Chromosome"/>
</dbReference>
<comment type="subcellular location">
    <subcellularLocation>
        <location evidence="1">Cell membrane</location>
        <topology evidence="1">Peripheral membrane protein</topology>
    </subcellularLocation>
</comment>
<evidence type="ECO:0000256" key="6">
    <source>
        <dbReference type="ARBA" id="ARBA00022967"/>
    </source>
</evidence>
<dbReference type="InterPro" id="IPR027417">
    <property type="entry name" value="P-loop_NTPase"/>
</dbReference>
<evidence type="ECO:0000256" key="12">
    <source>
        <dbReference type="ARBA" id="ARBA00048610"/>
    </source>
</evidence>
<dbReference type="Pfam" id="PF08352">
    <property type="entry name" value="oligo_HPY"/>
    <property type="match status" value="1"/>
</dbReference>
<evidence type="ECO:0000313" key="14">
    <source>
        <dbReference type="EMBL" id="AKB30154.1"/>
    </source>
</evidence>
<evidence type="ECO:0000259" key="13">
    <source>
        <dbReference type="PROSITE" id="PS50893"/>
    </source>
</evidence>
<dbReference type="KEGG" id="msw:MSSIT_3435"/>
<dbReference type="GO" id="GO:0005524">
    <property type="term" value="F:ATP binding"/>
    <property type="evidence" value="ECO:0007669"/>
    <property type="project" value="UniProtKB-KW"/>
</dbReference>
<dbReference type="OrthoDB" id="18209at2157"/>
<keyword evidence="6" id="KW-1278">Translocase</keyword>
<dbReference type="PANTHER" id="PTHR43297:SF13">
    <property type="entry name" value="NICKEL ABC TRANSPORTER, ATP-BINDING PROTEIN"/>
    <property type="match status" value="1"/>
</dbReference>
<dbReference type="NCBIfam" id="TIGR01727">
    <property type="entry name" value="oligo_HPY"/>
    <property type="match status" value="1"/>
</dbReference>
<dbReference type="GeneID" id="24862353"/>
<dbReference type="InterPro" id="IPR013563">
    <property type="entry name" value="Oligopep_ABC_C"/>
</dbReference>
<comment type="catalytic activity">
    <reaction evidence="12">
        <text>Ni(2+)(out) + ATP + H2O = Ni(2+)(in) + ADP + phosphate + H(+)</text>
        <dbReference type="Rhea" id="RHEA:15557"/>
        <dbReference type="ChEBI" id="CHEBI:15377"/>
        <dbReference type="ChEBI" id="CHEBI:15378"/>
        <dbReference type="ChEBI" id="CHEBI:30616"/>
        <dbReference type="ChEBI" id="CHEBI:43474"/>
        <dbReference type="ChEBI" id="CHEBI:49786"/>
        <dbReference type="ChEBI" id="CHEBI:456216"/>
        <dbReference type="EC" id="7.2.2.11"/>
    </reaction>
    <physiologicalReaction direction="left-to-right" evidence="12">
        <dbReference type="Rhea" id="RHEA:15558"/>
    </physiologicalReaction>
</comment>
<dbReference type="Gene3D" id="3.40.50.300">
    <property type="entry name" value="P-loop containing nucleotide triphosphate hydrolases"/>
    <property type="match status" value="1"/>
</dbReference>
<sequence length="327" mass="36034">MTRIPITPDPGSRNGSPPLLEIRNLKVHFPDDTGPVKAVDSIDLIVREKECFGIIGESGSGKTVLCLAILGLLAGDASFSGEIIFKGENLFSMSSRKIRKIRGKEIGAIFQNPATSLDPVFTIGDQLSEALIRGEGFSKAEVNTNLILLLDRVSIRDPALRIRQYPHELSGGLRQRVMIAMGIAAAPSLIIADEPSSGLDLRIKRRIISLLQDISRNASMFIVTHDLELAEKLFETLAVMYAGEIVEIADCKEFFKAPMHPFSEGLLNSLPSRGMQPIPGSSPSLTALPEGCRFFPRCRYAMEICKNKHPELFHVMGKRQVRCFKYA</sequence>
<dbReference type="InterPro" id="IPR003439">
    <property type="entry name" value="ABC_transporter-like_ATP-bd"/>
</dbReference>
<dbReference type="PANTHER" id="PTHR43297">
    <property type="entry name" value="OLIGOPEPTIDE TRANSPORT ATP-BINDING PROTEIN APPD"/>
    <property type="match status" value="1"/>
</dbReference>
<dbReference type="InterPro" id="IPR003593">
    <property type="entry name" value="AAA+_ATPase"/>
</dbReference>
<protein>
    <recommendedName>
        <fullName evidence="11">Nickel import system ATP-binding protein NikD</fullName>
        <ecNumber evidence="10">7.2.2.11</ecNumber>
    </recommendedName>
</protein>